<evidence type="ECO:0000256" key="7">
    <source>
        <dbReference type="SAM" id="Phobius"/>
    </source>
</evidence>
<proteinExistence type="inferred from homology"/>
<comment type="similarity">
    <text evidence="6">Belongs to the peptidase M48 family.</text>
</comment>
<evidence type="ECO:0000256" key="2">
    <source>
        <dbReference type="ARBA" id="ARBA00022723"/>
    </source>
</evidence>
<keyword evidence="5 6" id="KW-0482">Metalloprotease</keyword>
<dbReference type="InterPro" id="IPR001915">
    <property type="entry name" value="Peptidase_M48"/>
</dbReference>
<comment type="cofactor">
    <cofactor evidence="6">
        <name>Zn(2+)</name>
        <dbReference type="ChEBI" id="CHEBI:29105"/>
    </cofactor>
    <text evidence="6">Binds 1 zinc ion per subunit.</text>
</comment>
<protein>
    <recommendedName>
        <fullName evidence="8">Peptidase M48 domain-containing protein</fullName>
    </recommendedName>
</protein>
<evidence type="ECO:0000259" key="8">
    <source>
        <dbReference type="Pfam" id="PF01435"/>
    </source>
</evidence>
<name>A0A1F8EHV3_9BACT</name>
<evidence type="ECO:0000256" key="5">
    <source>
        <dbReference type="ARBA" id="ARBA00023049"/>
    </source>
</evidence>
<evidence type="ECO:0000256" key="4">
    <source>
        <dbReference type="ARBA" id="ARBA00022833"/>
    </source>
</evidence>
<gene>
    <name evidence="9" type="ORF">A2650_01475</name>
</gene>
<dbReference type="GO" id="GO:0046872">
    <property type="term" value="F:metal ion binding"/>
    <property type="evidence" value="ECO:0007669"/>
    <property type="project" value="UniProtKB-KW"/>
</dbReference>
<keyword evidence="7" id="KW-1133">Transmembrane helix</keyword>
<dbReference type="Pfam" id="PF01435">
    <property type="entry name" value="Peptidase_M48"/>
    <property type="match status" value="1"/>
</dbReference>
<keyword evidence="3 6" id="KW-0378">Hydrolase</keyword>
<organism evidence="9 10">
    <name type="scientific">Candidatus Yanofskybacteria bacterium RIFCSPHIGHO2_01_FULL_41_53</name>
    <dbReference type="NCBI Taxonomy" id="1802663"/>
    <lineage>
        <taxon>Bacteria</taxon>
        <taxon>Candidatus Yanofskyibacteriota</taxon>
    </lineage>
</organism>
<feature type="domain" description="Peptidase M48" evidence="8">
    <location>
        <begin position="75"/>
        <end position="128"/>
    </location>
</feature>
<feature type="transmembrane region" description="Helical" evidence="7">
    <location>
        <begin position="12"/>
        <end position="31"/>
    </location>
</feature>
<evidence type="ECO:0000256" key="6">
    <source>
        <dbReference type="RuleBase" id="RU003983"/>
    </source>
</evidence>
<evidence type="ECO:0000313" key="10">
    <source>
        <dbReference type="Proteomes" id="UP000177117"/>
    </source>
</evidence>
<dbReference type="GO" id="GO:0004222">
    <property type="term" value="F:metalloendopeptidase activity"/>
    <property type="evidence" value="ECO:0007669"/>
    <property type="project" value="InterPro"/>
</dbReference>
<evidence type="ECO:0000256" key="1">
    <source>
        <dbReference type="ARBA" id="ARBA00022670"/>
    </source>
</evidence>
<accession>A0A1F8EHV3</accession>
<dbReference type="EMBL" id="MGJD01000032">
    <property type="protein sequence ID" value="OGM99939.1"/>
    <property type="molecule type" value="Genomic_DNA"/>
</dbReference>
<dbReference type="GO" id="GO:0006508">
    <property type="term" value="P:proteolysis"/>
    <property type="evidence" value="ECO:0007669"/>
    <property type="project" value="UniProtKB-KW"/>
</dbReference>
<keyword evidence="4 6" id="KW-0862">Zinc</keyword>
<keyword evidence="7" id="KW-0812">Transmembrane</keyword>
<evidence type="ECO:0000313" key="9">
    <source>
        <dbReference type="EMBL" id="OGM99939.1"/>
    </source>
</evidence>
<keyword evidence="7" id="KW-0472">Membrane</keyword>
<sequence>MILQKIKRLSWPLLLFFIVYGFINQVTLVVVRRVTSYYTKSSFEVEETSLSKKDKEIFFQKKIAEARNLFRIEPNLKSEPDYKVNVGDKNYQARFYDNKVIEITEGLAKDFTLDELAGVIAHELAHVEEVERVGFERRPHWMVDVRAAEIAGRQRVVSAVEKLVKKRLSVLAVLSEHPFLFYLTLNYRSSGRYFDKDGRPRSLKEIYEEDKKRLEHLYALRD</sequence>
<keyword evidence="1 6" id="KW-0645">Protease</keyword>
<keyword evidence="2" id="KW-0479">Metal-binding</keyword>
<reference evidence="9 10" key="1">
    <citation type="journal article" date="2016" name="Nat. Commun.">
        <title>Thousands of microbial genomes shed light on interconnected biogeochemical processes in an aquifer system.</title>
        <authorList>
            <person name="Anantharaman K."/>
            <person name="Brown C.T."/>
            <person name="Hug L.A."/>
            <person name="Sharon I."/>
            <person name="Castelle C.J."/>
            <person name="Probst A.J."/>
            <person name="Thomas B.C."/>
            <person name="Singh A."/>
            <person name="Wilkins M.J."/>
            <person name="Karaoz U."/>
            <person name="Brodie E.L."/>
            <person name="Williams K.H."/>
            <person name="Hubbard S.S."/>
            <person name="Banfield J.F."/>
        </authorList>
    </citation>
    <scope>NUCLEOTIDE SEQUENCE [LARGE SCALE GENOMIC DNA]</scope>
</reference>
<comment type="caution">
    <text evidence="9">The sequence shown here is derived from an EMBL/GenBank/DDBJ whole genome shotgun (WGS) entry which is preliminary data.</text>
</comment>
<dbReference type="AlphaFoldDB" id="A0A1F8EHV3"/>
<dbReference type="Proteomes" id="UP000177117">
    <property type="component" value="Unassembled WGS sequence"/>
</dbReference>
<evidence type="ECO:0000256" key="3">
    <source>
        <dbReference type="ARBA" id="ARBA00022801"/>
    </source>
</evidence>
<dbReference type="Gene3D" id="3.30.2010.10">
    <property type="entry name" value="Metalloproteases ('zincins'), catalytic domain"/>
    <property type="match status" value="1"/>
</dbReference>